<protein>
    <submittedName>
        <fullName evidence="3">Sulfite exporter TauE/SafE family protein</fullName>
    </submittedName>
</protein>
<dbReference type="Pfam" id="PF13386">
    <property type="entry name" value="DsbD_2"/>
    <property type="match status" value="1"/>
</dbReference>
<dbReference type="PANTHER" id="PTHR42208:SF1">
    <property type="entry name" value="HEAVY METAL TRANSPORTER"/>
    <property type="match status" value="1"/>
</dbReference>
<feature type="transmembrane region" description="Helical" evidence="1">
    <location>
        <begin position="144"/>
        <end position="164"/>
    </location>
</feature>
<organism evidence="3 4">
    <name type="scientific">Sessilibacter corallicola</name>
    <dbReference type="NCBI Taxonomy" id="2904075"/>
    <lineage>
        <taxon>Bacteria</taxon>
        <taxon>Pseudomonadati</taxon>
        <taxon>Pseudomonadota</taxon>
        <taxon>Gammaproteobacteria</taxon>
        <taxon>Cellvibrionales</taxon>
        <taxon>Cellvibrionaceae</taxon>
        <taxon>Sessilibacter</taxon>
    </lineage>
</organism>
<accession>A0ABQ0A423</accession>
<feature type="transmembrane region" description="Helical" evidence="1">
    <location>
        <begin position="91"/>
        <end position="110"/>
    </location>
</feature>
<dbReference type="Proteomes" id="UP001465153">
    <property type="component" value="Unassembled WGS sequence"/>
</dbReference>
<reference evidence="3 4" key="1">
    <citation type="submission" date="2024-04" db="EMBL/GenBank/DDBJ databases">
        <title>Draft genome sequence of Sessilibacter corallicola NBRC 116591.</title>
        <authorList>
            <person name="Miyakawa T."/>
            <person name="Kusuya Y."/>
            <person name="Miura T."/>
        </authorList>
    </citation>
    <scope>NUCLEOTIDE SEQUENCE [LARGE SCALE GENOMIC DNA]</scope>
    <source>
        <strain evidence="3 4">KU-00831-HH</strain>
    </source>
</reference>
<evidence type="ECO:0000313" key="3">
    <source>
        <dbReference type="EMBL" id="GAA6166400.1"/>
    </source>
</evidence>
<evidence type="ECO:0000313" key="4">
    <source>
        <dbReference type="Proteomes" id="UP001465153"/>
    </source>
</evidence>
<keyword evidence="1" id="KW-0812">Transmembrane</keyword>
<name>A0ABQ0A423_9GAMM</name>
<dbReference type="RefSeq" id="WP_233086568.1">
    <property type="nucleotide sequence ID" value="NZ_BAABWN010000001.1"/>
</dbReference>
<sequence length="248" mass="27451">MSFLDIALLSTTVALGFFGSGHCIAMCGGICSALSFALPPAKPWLRIKILLGYNLGRILSYVLLAVILTFFTQQFAMVLSPNFAQHYLSGLRFIAGLLLIAMGFYLANWWRGLVYLERVGQKLWKFFVPYTKNLLPVTSFPKSLIYGAVWGWLPCGLVYSALALSVAQADMVNSSLAMFGFGLGTLPALFATGMLADKFQKLLNNKHLRVFFALTIIVFGVWTLMYSGDHDHGSHSDSSSHDHHSHHH</sequence>
<feature type="transmembrane region" description="Helical" evidence="1">
    <location>
        <begin position="176"/>
        <end position="196"/>
    </location>
</feature>
<gene>
    <name evidence="3" type="ORF">NBRC116591_02100</name>
</gene>
<keyword evidence="1" id="KW-0472">Membrane</keyword>
<keyword evidence="1" id="KW-1133">Transmembrane helix</keyword>
<feature type="transmembrane region" description="Helical" evidence="1">
    <location>
        <begin position="59"/>
        <end position="79"/>
    </location>
</feature>
<proteinExistence type="predicted"/>
<comment type="caution">
    <text evidence="3">The sequence shown here is derived from an EMBL/GenBank/DDBJ whole genome shotgun (WGS) entry which is preliminary data.</text>
</comment>
<feature type="transmembrane region" description="Helical" evidence="1">
    <location>
        <begin position="208"/>
        <end position="226"/>
    </location>
</feature>
<evidence type="ECO:0000259" key="2">
    <source>
        <dbReference type="Pfam" id="PF13386"/>
    </source>
</evidence>
<feature type="domain" description="Urease accessory protein UreH-like transmembrane" evidence="2">
    <location>
        <begin position="13"/>
        <end position="222"/>
    </location>
</feature>
<dbReference type="InterPro" id="IPR039447">
    <property type="entry name" value="UreH-like_TM_dom"/>
</dbReference>
<evidence type="ECO:0000256" key="1">
    <source>
        <dbReference type="SAM" id="Phobius"/>
    </source>
</evidence>
<dbReference type="EMBL" id="BAABWN010000001">
    <property type="protein sequence ID" value="GAA6166400.1"/>
    <property type="molecule type" value="Genomic_DNA"/>
</dbReference>
<dbReference type="PANTHER" id="PTHR42208">
    <property type="entry name" value="HEAVY METAL TRANSPORTER-RELATED"/>
    <property type="match status" value="1"/>
</dbReference>
<keyword evidence="4" id="KW-1185">Reference proteome</keyword>